<dbReference type="GO" id="GO:0004084">
    <property type="term" value="F:branched-chain-amino-acid transaminase activity"/>
    <property type="evidence" value="ECO:0000318"/>
    <property type="project" value="GO_Central"/>
</dbReference>
<dbReference type="HOGENOM" id="CLU_031922_1_0_1"/>
<dbReference type="Gene3D" id="3.30.470.10">
    <property type="match status" value="1"/>
</dbReference>
<dbReference type="Gene3D" id="3.20.10.10">
    <property type="entry name" value="D-amino Acid Aminotransferase, subunit A, domain 2"/>
    <property type="match status" value="1"/>
</dbReference>
<dbReference type="PANTHER" id="PTHR42825">
    <property type="entry name" value="AMINO ACID AMINOTRANSFERASE"/>
    <property type="match status" value="1"/>
</dbReference>
<dbReference type="GeneID" id="2868853"/>
<dbReference type="Pfam" id="PF01063">
    <property type="entry name" value="Aminotran_4"/>
    <property type="match status" value="1"/>
</dbReference>
<dbReference type="InterPro" id="IPR043132">
    <property type="entry name" value="BCAT-like_C"/>
</dbReference>
<dbReference type="GO" id="GO:0009081">
    <property type="term" value="P:branched-chain amino acid metabolic process"/>
    <property type="evidence" value="ECO:0007669"/>
    <property type="project" value="InterPro"/>
</dbReference>
<organism evidence="7 8">
    <name type="scientific">Emericella nidulans (strain FGSC A4 / ATCC 38163 / CBS 112.46 / NRRL 194 / M139)</name>
    <name type="common">Aspergillus nidulans</name>
    <dbReference type="NCBI Taxonomy" id="227321"/>
    <lineage>
        <taxon>Eukaryota</taxon>
        <taxon>Fungi</taxon>
        <taxon>Dikarya</taxon>
        <taxon>Ascomycota</taxon>
        <taxon>Pezizomycotina</taxon>
        <taxon>Eurotiomycetes</taxon>
        <taxon>Eurotiomycetidae</taxon>
        <taxon>Eurotiales</taxon>
        <taxon>Aspergillaceae</taxon>
        <taxon>Aspergillus</taxon>
        <taxon>Aspergillus subgen. Nidulantes</taxon>
    </lineage>
</organism>
<evidence type="ECO:0000256" key="1">
    <source>
        <dbReference type="ARBA" id="ARBA00001933"/>
    </source>
</evidence>
<accession>Q5AT69</accession>
<evidence type="ECO:0000256" key="5">
    <source>
        <dbReference type="ARBA" id="ARBA00022898"/>
    </source>
</evidence>
<dbReference type="InterPro" id="IPR036038">
    <property type="entry name" value="Aminotransferase-like"/>
</dbReference>
<protein>
    <submittedName>
        <fullName evidence="7">Branched-chain amino-acid transaminase, putative (Eurofung)</fullName>
    </submittedName>
</protein>
<dbReference type="Proteomes" id="UP000000560">
    <property type="component" value="Chromosome V"/>
</dbReference>
<evidence type="ECO:0000313" key="7">
    <source>
        <dbReference type="EMBL" id="CBF80707.1"/>
    </source>
</evidence>
<dbReference type="InParanoid" id="Q5AT69"/>
<dbReference type="PANTHER" id="PTHR42825:SF2">
    <property type="entry name" value="BRANCHED-CHAIN-AMINO-ACID AMINOTRANSFERASE 3, CHLOROPLASTIC-RELATED"/>
    <property type="match status" value="1"/>
</dbReference>
<dbReference type="InterPro" id="IPR043131">
    <property type="entry name" value="BCAT-like_N"/>
</dbReference>
<evidence type="ECO:0000313" key="8">
    <source>
        <dbReference type="Proteomes" id="UP000000560"/>
    </source>
</evidence>
<evidence type="ECO:0000256" key="4">
    <source>
        <dbReference type="ARBA" id="ARBA00022679"/>
    </source>
</evidence>
<dbReference type="STRING" id="227321.Q5AT69"/>
<proteinExistence type="inferred from homology"/>
<evidence type="ECO:0000256" key="6">
    <source>
        <dbReference type="SAM" id="MobiDB-lite"/>
    </source>
</evidence>
<gene>
    <name evidence="7" type="ORF">ANIA_08511</name>
</gene>
<dbReference type="KEGG" id="ani:ANIA_08511"/>
<dbReference type="eggNOG" id="KOG0975">
    <property type="taxonomic scope" value="Eukaryota"/>
</dbReference>
<dbReference type="AlphaFoldDB" id="Q5AT69"/>
<dbReference type="InterPro" id="IPR005786">
    <property type="entry name" value="B_amino_transII"/>
</dbReference>
<reference evidence="8" key="2">
    <citation type="journal article" date="2009" name="Fungal Genet. Biol.">
        <title>The 2008 update of the Aspergillus nidulans genome annotation: a community effort.</title>
        <authorList>
            <person name="Wortman J.R."/>
            <person name="Gilsenan J.M."/>
            <person name="Joardar V."/>
            <person name="Deegan J."/>
            <person name="Clutterbuck J."/>
            <person name="Andersen M.R."/>
            <person name="Archer D."/>
            <person name="Bencina M."/>
            <person name="Braus G."/>
            <person name="Coutinho P."/>
            <person name="von Dohren H."/>
            <person name="Doonan J."/>
            <person name="Driessen A.J."/>
            <person name="Durek P."/>
            <person name="Espeso E."/>
            <person name="Fekete E."/>
            <person name="Flipphi M."/>
            <person name="Estrada C.G."/>
            <person name="Geysens S."/>
            <person name="Goldman G."/>
            <person name="de Groot P.W."/>
            <person name="Hansen K."/>
            <person name="Harris S.D."/>
            <person name="Heinekamp T."/>
            <person name="Helmstaedt K."/>
            <person name="Henrissat B."/>
            <person name="Hofmann G."/>
            <person name="Homan T."/>
            <person name="Horio T."/>
            <person name="Horiuchi H."/>
            <person name="James S."/>
            <person name="Jones M."/>
            <person name="Karaffa L."/>
            <person name="Karanyi Z."/>
            <person name="Kato M."/>
            <person name="Keller N."/>
            <person name="Kelly D.E."/>
            <person name="Kiel J.A."/>
            <person name="Kim J.M."/>
            <person name="van der Klei I.J."/>
            <person name="Klis F.M."/>
            <person name="Kovalchuk A."/>
            <person name="Krasevec N."/>
            <person name="Kubicek C.P."/>
            <person name="Liu B."/>
            <person name="Maccabe A."/>
            <person name="Meyer V."/>
            <person name="Mirabito P."/>
            <person name="Miskei M."/>
            <person name="Mos M."/>
            <person name="Mullins J."/>
            <person name="Nelson D.R."/>
            <person name="Nielsen J."/>
            <person name="Oakley B.R."/>
            <person name="Osmani S.A."/>
            <person name="Pakula T."/>
            <person name="Paszewski A."/>
            <person name="Paulsen I."/>
            <person name="Pilsyk S."/>
            <person name="Pocsi I."/>
            <person name="Punt P.J."/>
            <person name="Ram A.F."/>
            <person name="Ren Q."/>
            <person name="Robellet X."/>
            <person name="Robson G."/>
            <person name="Seiboth B."/>
            <person name="van Solingen P."/>
            <person name="Specht T."/>
            <person name="Sun J."/>
            <person name="Taheri-Talesh N."/>
            <person name="Takeshita N."/>
            <person name="Ussery D."/>
            <person name="vanKuyk P.A."/>
            <person name="Visser H."/>
            <person name="van de Vondervoort P.J."/>
            <person name="de Vries R.P."/>
            <person name="Walton J."/>
            <person name="Xiang X."/>
            <person name="Xiong Y."/>
            <person name="Zeng A.P."/>
            <person name="Brandt B.W."/>
            <person name="Cornell M.J."/>
            <person name="van den Hondel C.A."/>
            <person name="Visser J."/>
            <person name="Oliver S.G."/>
            <person name="Turner G."/>
        </authorList>
    </citation>
    <scope>GENOME REANNOTATION</scope>
    <source>
        <strain evidence="8">FGSC A4 / ATCC 38163 / CBS 112.46 / NRRL 194 / M139</strain>
    </source>
</reference>
<keyword evidence="4" id="KW-0808">Transferase</keyword>
<dbReference type="SUPFAM" id="SSF56752">
    <property type="entry name" value="D-aminoacid aminotransferase-like PLP-dependent enzymes"/>
    <property type="match status" value="1"/>
</dbReference>
<dbReference type="OrthoDB" id="409992at2759"/>
<reference evidence="8" key="1">
    <citation type="journal article" date="2005" name="Nature">
        <title>Sequencing of Aspergillus nidulans and comparative analysis with A. fumigatus and A. oryzae.</title>
        <authorList>
            <person name="Galagan J.E."/>
            <person name="Calvo S.E."/>
            <person name="Cuomo C."/>
            <person name="Ma L.J."/>
            <person name="Wortman J.R."/>
            <person name="Batzoglou S."/>
            <person name="Lee S.I."/>
            <person name="Basturkmen M."/>
            <person name="Spevak C.C."/>
            <person name="Clutterbuck J."/>
            <person name="Kapitonov V."/>
            <person name="Jurka J."/>
            <person name="Scazzocchio C."/>
            <person name="Farman M."/>
            <person name="Butler J."/>
            <person name="Purcell S."/>
            <person name="Harris S."/>
            <person name="Braus G.H."/>
            <person name="Draht O."/>
            <person name="Busch S."/>
            <person name="D'Enfert C."/>
            <person name="Bouchier C."/>
            <person name="Goldman G.H."/>
            <person name="Bell-Pedersen D."/>
            <person name="Griffiths-Jones S."/>
            <person name="Doonan J.H."/>
            <person name="Yu J."/>
            <person name="Vienken K."/>
            <person name="Pain A."/>
            <person name="Freitag M."/>
            <person name="Selker E.U."/>
            <person name="Archer D.B."/>
            <person name="Penalva M.A."/>
            <person name="Oakley B.R."/>
            <person name="Momany M."/>
            <person name="Tanaka T."/>
            <person name="Kumagai T."/>
            <person name="Asai K."/>
            <person name="Machida M."/>
            <person name="Nierman W.C."/>
            <person name="Denning D.W."/>
            <person name="Caddick M."/>
            <person name="Hynes M."/>
            <person name="Paoletti M."/>
            <person name="Fischer R."/>
            <person name="Miller B."/>
            <person name="Dyer P."/>
            <person name="Sachs M.S."/>
            <person name="Osmani S.A."/>
            <person name="Birren B.W."/>
        </authorList>
    </citation>
    <scope>NUCLEOTIDE SEQUENCE [LARGE SCALE GENOMIC DNA]</scope>
    <source>
        <strain evidence="8">FGSC A4 / ATCC 38163 / CBS 112.46 / NRRL 194 / M139</strain>
    </source>
</reference>
<name>Q5AT69_EMENI</name>
<evidence type="ECO:0000256" key="2">
    <source>
        <dbReference type="ARBA" id="ARBA00009320"/>
    </source>
</evidence>
<dbReference type="InterPro" id="IPR001544">
    <property type="entry name" value="Aminotrans_IV"/>
</dbReference>
<accession>C8VEN0</accession>
<feature type="region of interest" description="Disordered" evidence="6">
    <location>
        <begin position="40"/>
        <end position="61"/>
    </location>
</feature>
<dbReference type="RefSeq" id="XP_681780.1">
    <property type="nucleotide sequence ID" value="XM_676688.1"/>
</dbReference>
<keyword evidence="8" id="KW-1185">Reference proteome</keyword>
<dbReference type="OMA" id="MYVAKCN"/>
<keyword evidence="3" id="KW-0032">Aminotransferase</keyword>
<keyword evidence="5" id="KW-0663">Pyridoxal phosphate</keyword>
<dbReference type="EMBL" id="BN001305">
    <property type="protein sequence ID" value="CBF80707.1"/>
    <property type="molecule type" value="Genomic_DNA"/>
</dbReference>
<comment type="cofactor">
    <cofactor evidence="1">
        <name>pyridoxal 5'-phosphate</name>
        <dbReference type="ChEBI" id="CHEBI:597326"/>
    </cofactor>
</comment>
<sequence length="313" mass="33540">MTEWKVTIIHADLTSASLTPANGDVQCQFSRQEVYEGLKGIPGTESQWPTPHPPLHSPGSRTPLPRSVNLAVAQNAEFVPSHESQGMLYIRPILFGSSACIQLTPPDKYTFCVYVTPVAAYNGINPLDALILEGFDRAAPRGTGSGKVGGNYAPVMKWSDQARREGYAITLHLDSATRSEVEEFSTAGFVGVKEKADGDGVAVVVPDSGNVVDSVTVRCILAVAARMGWAVERRVTEMVLTGHLGQIKYEELASFSEILACGTAVTVIPIKSITCKSRGNRFTYLEASVSKPGPYAAKLAATLGDIQRGKVET</sequence>
<comment type="similarity">
    <text evidence="2">Belongs to the class-IV pyridoxal-phosphate-dependent aminotransferase family.</text>
</comment>
<evidence type="ECO:0000256" key="3">
    <source>
        <dbReference type="ARBA" id="ARBA00022576"/>
    </source>
</evidence>